<evidence type="ECO:0000256" key="1">
    <source>
        <dbReference type="SAM" id="Phobius"/>
    </source>
</evidence>
<feature type="transmembrane region" description="Helical" evidence="1">
    <location>
        <begin position="125"/>
        <end position="145"/>
    </location>
</feature>
<dbReference type="Proteomes" id="UP000807115">
    <property type="component" value="Chromosome 6"/>
</dbReference>
<keyword evidence="1" id="KW-1133">Transmembrane helix</keyword>
<sequence length="339" mass="38255">MELVFQQNGVLVNKTRAAEALSELLNHSRRTIIQVEALVTVAAALLFLQLILATWKRRWHNPIVSFVLALCNASLLPLVFYTLSIMQSSPVKNSMYTVWGASLLMAAGGTIAVSEFDYDDKKKLMQLITGFARYVFYFAMLLTLLEPNSQKESWTRQLQLFGKRHWSASSSRGNGSNPEREVAVTLSRYCAYLLAFVPQLIPYHEADIKELIGTLKKEIAKNLPSSGVPSERYQTMKELGDDPCPRTVFKKGVKLGKQLEDMPDEAQRWKAMADFWAKTIIYIAPSHITAKEHMRQLENGGEFLTHIWALLSHAGILNLVRDDDEVAKPAQDQPTQETV</sequence>
<dbReference type="InterPro" id="IPR007658">
    <property type="entry name" value="DUF594"/>
</dbReference>
<dbReference type="AlphaFoldDB" id="A0A921QWK4"/>
<evidence type="ECO:0008006" key="4">
    <source>
        <dbReference type="Google" id="ProtNLM"/>
    </source>
</evidence>
<reference evidence="2" key="1">
    <citation type="journal article" date="2019" name="BMC Genomics">
        <title>A new reference genome for Sorghum bicolor reveals high levels of sequence similarity between sweet and grain genotypes: implications for the genetics of sugar metabolism.</title>
        <authorList>
            <person name="Cooper E.A."/>
            <person name="Brenton Z.W."/>
            <person name="Flinn B.S."/>
            <person name="Jenkins J."/>
            <person name="Shu S."/>
            <person name="Flowers D."/>
            <person name="Luo F."/>
            <person name="Wang Y."/>
            <person name="Xia P."/>
            <person name="Barry K."/>
            <person name="Daum C."/>
            <person name="Lipzen A."/>
            <person name="Yoshinaga Y."/>
            <person name="Schmutz J."/>
            <person name="Saski C."/>
            <person name="Vermerris W."/>
            <person name="Kresovich S."/>
        </authorList>
    </citation>
    <scope>NUCLEOTIDE SEQUENCE</scope>
</reference>
<dbReference type="PANTHER" id="PTHR31325">
    <property type="entry name" value="OS01G0798800 PROTEIN-RELATED"/>
    <property type="match status" value="1"/>
</dbReference>
<evidence type="ECO:0000313" key="2">
    <source>
        <dbReference type="EMBL" id="KAG0528135.1"/>
    </source>
</evidence>
<comment type="caution">
    <text evidence="2">The sequence shown here is derived from an EMBL/GenBank/DDBJ whole genome shotgun (WGS) entry which is preliminary data.</text>
</comment>
<gene>
    <name evidence="2" type="ORF">BDA96_06G292400</name>
</gene>
<feature type="transmembrane region" description="Helical" evidence="1">
    <location>
        <begin position="63"/>
        <end position="83"/>
    </location>
</feature>
<feature type="transmembrane region" description="Helical" evidence="1">
    <location>
        <begin position="95"/>
        <end position="113"/>
    </location>
</feature>
<evidence type="ECO:0000313" key="3">
    <source>
        <dbReference type="Proteomes" id="UP000807115"/>
    </source>
</evidence>
<dbReference type="Pfam" id="PF04578">
    <property type="entry name" value="DUF594"/>
    <property type="match status" value="1"/>
</dbReference>
<accession>A0A921QWK4</accession>
<reference evidence="2" key="2">
    <citation type="submission" date="2020-10" db="EMBL/GenBank/DDBJ databases">
        <authorList>
            <person name="Cooper E.A."/>
            <person name="Brenton Z.W."/>
            <person name="Flinn B.S."/>
            <person name="Jenkins J."/>
            <person name="Shu S."/>
            <person name="Flowers D."/>
            <person name="Luo F."/>
            <person name="Wang Y."/>
            <person name="Xia P."/>
            <person name="Barry K."/>
            <person name="Daum C."/>
            <person name="Lipzen A."/>
            <person name="Yoshinaga Y."/>
            <person name="Schmutz J."/>
            <person name="Saski C."/>
            <person name="Vermerris W."/>
            <person name="Kresovich S."/>
        </authorList>
    </citation>
    <scope>NUCLEOTIDE SEQUENCE</scope>
</reference>
<keyword evidence="1" id="KW-0472">Membrane</keyword>
<proteinExistence type="predicted"/>
<protein>
    <recommendedName>
        <fullName evidence="4">DUF4220 domain-containing protein</fullName>
    </recommendedName>
</protein>
<name>A0A921QWK4_SORBI</name>
<dbReference type="EMBL" id="CM027685">
    <property type="protein sequence ID" value="KAG0528135.1"/>
    <property type="molecule type" value="Genomic_DNA"/>
</dbReference>
<feature type="transmembrane region" description="Helical" evidence="1">
    <location>
        <begin position="31"/>
        <end position="51"/>
    </location>
</feature>
<organism evidence="2 3">
    <name type="scientific">Sorghum bicolor</name>
    <name type="common">Sorghum</name>
    <name type="synonym">Sorghum vulgare</name>
    <dbReference type="NCBI Taxonomy" id="4558"/>
    <lineage>
        <taxon>Eukaryota</taxon>
        <taxon>Viridiplantae</taxon>
        <taxon>Streptophyta</taxon>
        <taxon>Embryophyta</taxon>
        <taxon>Tracheophyta</taxon>
        <taxon>Spermatophyta</taxon>
        <taxon>Magnoliopsida</taxon>
        <taxon>Liliopsida</taxon>
        <taxon>Poales</taxon>
        <taxon>Poaceae</taxon>
        <taxon>PACMAD clade</taxon>
        <taxon>Panicoideae</taxon>
        <taxon>Andropogonodae</taxon>
        <taxon>Andropogoneae</taxon>
        <taxon>Sorghinae</taxon>
        <taxon>Sorghum</taxon>
    </lineage>
</organism>
<keyword evidence="1" id="KW-0812">Transmembrane</keyword>